<protein>
    <recommendedName>
        <fullName evidence="4">F-box domain-containing protein</fullName>
    </recommendedName>
</protein>
<name>A0A9P7EBG0_9AGAM</name>
<gene>
    <name evidence="2" type="ORF">BJ212DRAFT_1352451</name>
</gene>
<evidence type="ECO:0000313" key="2">
    <source>
        <dbReference type="EMBL" id="KAG1816686.1"/>
    </source>
</evidence>
<feature type="signal peptide" evidence="1">
    <location>
        <begin position="1"/>
        <end position="26"/>
    </location>
</feature>
<dbReference type="GeneID" id="64629581"/>
<organism evidence="2 3">
    <name type="scientific">Suillus subaureus</name>
    <dbReference type="NCBI Taxonomy" id="48587"/>
    <lineage>
        <taxon>Eukaryota</taxon>
        <taxon>Fungi</taxon>
        <taxon>Dikarya</taxon>
        <taxon>Basidiomycota</taxon>
        <taxon>Agaricomycotina</taxon>
        <taxon>Agaricomycetes</taxon>
        <taxon>Agaricomycetidae</taxon>
        <taxon>Boletales</taxon>
        <taxon>Suillineae</taxon>
        <taxon>Suillaceae</taxon>
        <taxon>Suillus</taxon>
    </lineage>
</organism>
<keyword evidence="3" id="KW-1185">Reference proteome</keyword>
<sequence length="557" mass="62899">MLRRRSGRTVLLVHTVFLKQSTLTTTTNVMSTQAVAFDWLPQEVMENIAFFAATTTDLGPPSDLLPLLLSCRSIYRALSFDANLHLCARIFEYKFDLSAAVRRLGQQIATPDVLSKELRKRFVCLKRIRARTDSKIRAPDPMSNPPVISELLWLAYLMMLENDGNNVKQLREYAGMEQWLMEYWFDDEGTSLASKTLSGDEWPLDNEHNSLAMWLFWLFLRPDRFQRTERNYRTFATVFKPTALAANKYNICHAPWEDFVPRSCLLEPTCINHYSNSYQLTPPTMAIPAILTYLSLVGPLLGPTRVVYKGPHTPNSFPSCLNQSLEWDADWQRCMNLAENPLASQLSGAYKVGSLQGVWEGVFTYTEFTTYAALLSGRSPSILHNCMVAQHRQTWKLREYHLTVSRGADGVADGEKSPSLSSGDPLKAFFPSGIRIHEHVGGAEVHEPGKMVPLPYRQPSACDEEVEGFKCPEIQDIIVVGEGHSAWGQFNVIGRVRPCDGFVSLLKEYVEGDRGLWLYRGYLVGSINGSLAGRWRDTLSLPGANGYEGCFVMSRRR</sequence>
<dbReference type="EMBL" id="JABBWG010000015">
    <property type="protein sequence ID" value="KAG1816686.1"/>
    <property type="molecule type" value="Genomic_DNA"/>
</dbReference>
<evidence type="ECO:0008006" key="4">
    <source>
        <dbReference type="Google" id="ProtNLM"/>
    </source>
</evidence>
<dbReference type="OrthoDB" id="3263050at2759"/>
<keyword evidence="1" id="KW-0732">Signal</keyword>
<evidence type="ECO:0000256" key="1">
    <source>
        <dbReference type="SAM" id="SignalP"/>
    </source>
</evidence>
<proteinExistence type="predicted"/>
<dbReference type="RefSeq" id="XP_041193246.1">
    <property type="nucleotide sequence ID" value="XM_041335564.1"/>
</dbReference>
<dbReference type="AlphaFoldDB" id="A0A9P7EBG0"/>
<evidence type="ECO:0000313" key="3">
    <source>
        <dbReference type="Proteomes" id="UP000807769"/>
    </source>
</evidence>
<comment type="caution">
    <text evidence="2">The sequence shown here is derived from an EMBL/GenBank/DDBJ whole genome shotgun (WGS) entry which is preliminary data.</text>
</comment>
<feature type="chain" id="PRO_5040202117" description="F-box domain-containing protein" evidence="1">
    <location>
        <begin position="27"/>
        <end position="557"/>
    </location>
</feature>
<accession>A0A9P7EBG0</accession>
<dbReference type="Proteomes" id="UP000807769">
    <property type="component" value="Unassembled WGS sequence"/>
</dbReference>
<reference evidence="2" key="1">
    <citation type="journal article" date="2020" name="New Phytol.">
        <title>Comparative genomics reveals dynamic genome evolution in host specialist ectomycorrhizal fungi.</title>
        <authorList>
            <person name="Lofgren L.A."/>
            <person name="Nguyen N.H."/>
            <person name="Vilgalys R."/>
            <person name="Ruytinx J."/>
            <person name="Liao H.L."/>
            <person name="Branco S."/>
            <person name="Kuo A."/>
            <person name="LaButti K."/>
            <person name="Lipzen A."/>
            <person name="Andreopoulos W."/>
            <person name="Pangilinan J."/>
            <person name="Riley R."/>
            <person name="Hundley H."/>
            <person name="Na H."/>
            <person name="Barry K."/>
            <person name="Grigoriev I.V."/>
            <person name="Stajich J.E."/>
            <person name="Kennedy P.G."/>
        </authorList>
    </citation>
    <scope>NUCLEOTIDE SEQUENCE</scope>
    <source>
        <strain evidence="2">MN1</strain>
    </source>
</reference>